<name>A0A3S4VHC0_9ACTN</name>
<dbReference type="GeneID" id="64405788"/>
<dbReference type="AlphaFoldDB" id="A0A3S4VHC0"/>
<organism evidence="2 3">
    <name type="scientific">Arachnia propionica</name>
    <dbReference type="NCBI Taxonomy" id="1750"/>
    <lineage>
        <taxon>Bacteria</taxon>
        <taxon>Bacillati</taxon>
        <taxon>Actinomycetota</taxon>
        <taxon>Actinomycetes</taxon>
        <taxon>Propionibacteriales</taxon>
        <taxon>Propionibacteriaceae</taxon>
        <taxon>Arachnia</taxon>
    </lineage>
</organism>
<dbReference type="RefSeq" id="WP_061787297.1">
    <property type="nucleotide sequence ID" value="NZ_LR134406.1"/>
</dbReference>
<evidence type="ECO:0000313" key="3">
    <source>
        <dbReference type="Proteomes" id="UP000273044"/>
    </source>
</evidence>
<feature type="domain" description="GAD-related" evidence="1">
    <location>
        <begin position="30"/>
        <end position="119"/>
    </location>
</feature>
<proteinExistence type="predicted"/>
<accession>A0A3S4VHC0</accession>
<evidence type="ECO:0000313" key="2">
    <source>
        <dbReference type="EMBL" id="VEH69027.1"/>
    </source>
</evidence>
<dbReference type="Proteomes" id="UP000273044">
    <property type="component" value="Chromosome"/>
</dbReference>
<dbReference type="EMBL" id="LR134406">
    <property type="protein sequence ID" value="VEH69027.1"/>
    <property type="molecule type" value="Genomic_DNA"/>
</dbReference>
<sequence length="254" mass="27545">MVELRCDPGWVEERLAESFEYRGGPLGVGEAASPEVLEYFEGIFPASTLQVWRTIGFDGLAEGRNWITNPLEWAPAVESWLEGMELPFPPQRWWCITRTPMGSMQLWGEVSGPALAIKSVLGAFSPNGSVQRDMADPMMRERMGCDELLIPSEDGGVEDDVTGRSLVDVGFERFGSLAADEVFALVPAYCLSGRMEASMLAVEPAVAHVAFLGQSTQPTMRPDMLAAFGGEIADLLAAQGVVDPATGKPITFNQ</sequence>
<dbReference type="InterPro" id="IPR014983">
    <property type="entry name" value="GAD-rel"/>
</dbReference>
<gene>
    <name evidence="2" type="ORF">NCTC12967_00291</name>
</gene>
<dbReference type="Pfam" id="PF08887">
    <property type="entry name" value="GAD-like"/>
    <property type="match status" value="1"/>
</dbReference>
<reference evidence="2 3" key="1">
    <citation type="submission" date="2018-12" db="EMBL/GenBank/DDBJ databases">
        <authorList>
            <consortium name="Pathogen Informatics"/>
        </authorList>
    </citation>
    <scope>NUCLEOTIDE SEQUENCE [LARGE SCALE GENOMIC DNA]</scope>
    <source>
        <strain evidence="2 3">NCTC12967</strain>
    </source>
</reference>
<protein>
    <submittedName>
        <fullName evidence="2">GAD-like domain</fullName>
    </submittedName>
</protein>
<keyword evidence="3" id="KW-1185">Reference proteome</keyword>
<evidence type="ECO:0000259" key="1">
    <source>
        <dbReference type="Pfam" id="PF08887"/>
    </source>
</evidence>